<evidence type="ECO:0000313" key="3">
    <source>
        <dbReference type="EMBL" id="KAJ5124770.1"/>
    </source>
</evidence>
<dbReference type="AlphaFoldDB" id="A0A9W9GPT2"/>
<proteinExistence type="predicted"/>
<reference evidence="3" key="2">
    <citation type="journal article" date="2023" name="IMA Fungus">
        <title>Comparative genomic study of the Penicillium genus elucidates a diverse pangenome and 15 lateral gene transfer events.</title>
        <authorList>
            <person name="Petersen C."/>
            <person name="Sorensen T."/>
            <person name="Nielsen M.R."/>
            <person name="Sondergaard T.E."/>
            <person name="Sorensen J.L."/>
            <person name="Fitzpatrick D.A."/>
            <person name="Frisvad J.C."/>
            <person name="Nielsen K.L."/>
        </authorList>
    </citation>
    <scope>NUCLEOTIDE SEQUENCE</scope>
    <source>
        <strain evidence="3">IBT 22155</strain>
    </source>
</reference>
<evidence type="ECO:0000313" key="4">
    <source>
        <dbReference type="Proteomes" id="UP001149079"/>
    </source>
</evidence>
<dbReference type="RefSeq" id="XP_056519169.1">
    <property type="nucleotide sequence ID" value="XM_056669339.1"/>
</dbReference>
<evidence type="ECO:0000256" key="1">
    <source>
        <dbReference type="SAM" id="MobiDB-lite"/>
    </source>
</evidence>
<dbReference type="GO" id="GO:0030466">
    <property type="term" value="P:silent mating-type cassette heterochromatin formation"/>
    <property type="evidence" value="ECO:0007669"/>
    <property type="project" value="TreeGrafter"/>
</dbReference>
<dbReference type="InterPro" id="IPR038986">
    <property type="entry name" value="Clr2"/>
</dbReference>
<dbReference type="GO" id="GO:0031934">
    <property type="term" value="C:mating-type region heterochromatin"/>
    <property type="evidence" value="ECO:0007669"/>
    <property type="project" value="TreeGrafter"/>
</dbReference>
<feature type="compositionally biased region" description="Polar residues" evidence="1">
    <location>
        <begin position="17"/>
        <end position="26"/>
    </location>
</feature>
<sequence>MKERGSVSEPVAGTAVPTPSDNTRQPTDAEVPDFWRTYVVKLLENGEIDEPVREPVSFDSVLAHRWIPRYGMKLSSDPAYLPRCGELVLWICDGLEDGSLTLNPATGRHEIPGNDHLRHGVPCWHAGVVTQIPAKDMHLGDITVTPDDQPGLIYSGFRVEALPHPLGNDKSYSKQYAYVPLRNIRPFNAWQIILKDQHWDKWHPSILNAMTVMSSWSVVRKYHIVGKDRNCSIHCKAIFIGSELLAVSDAIRLKPEGLEYSDLQQGPVPKITDVMVITKILFQLIDCVDNDPYQLAKHNGLLISGRVYTNDPSRVRKSCAFHDPTAKDNPQPLTQHQVFTAFRQANMCDYGPWYKMANGEECNVTLDAVVGRCYEPIAADLMFGTRSLEFDLLGVMEGRNWSAQTDLRIPDGMTWFWGECRAETLGVTELLGIECGPSAPQGDGNGQAIVSTARESRRRQDQIPASEPPATATYSSSAPQGEQRGGLAQSSNIGDASDNNDNDYDDHENDLTDAESGDIPELPPSAGHDVATESDSMEDFA</sequence>
<dbReference type="OrthoDB" id="438224at2759"/>
<dbReference type="GO" id="GO:0033553">
    <property type="term" value="C:rDNA heterochromatin"/>
    <property type="evidence" value="ECO:0007669"/>
    <property type="project" value="TreeGrafter"/>
</dbReference>
<reference evidence="3" key="1">
    <citation type="submission" date="2022-11" db="EMBL/GenBank/DDBJ databases">
        <authorList>
            <person name="Petersen C."/>
        </authorList>
    </citation>
    <scope>NUCLEOTIDE SEQUENCE</scope>
    <source>
        <strain evidence="3">IBT 22155</strain>
    </source>
</reference>
<organism evidence="3 4">
    <name type="scientific">Penicillium bovifimosum</name>
    <dbReference type="NCBI Taxonomy" id="126998"/>
    <lineage>
        <taxon>Eukaryota</taxon>
        <taxon>Fungi</taxon>
        <taxon>Dikarya</taxon>
        <taxon>Ascomycota</taxon>
        <taxon>Pezizomycotina</taxon>
        <taxon>Eurotiomycetes</taxon>
        <taxon>Eurotiomycetidae</taxon>
        <taxon>Eurotiales</taxon>
        <taxon>Aspergillaceae</taxon>
        <taxon>Penicillium</taxon>
    </lineage>
</organism>
<dbReference type="PANTHER" id="PTHR38046:SF1">
    <property type="entry name" value="CRYPTIC LOCI REGULATOR 2"/>
    <property type="match status" value="1"/>
</dbReference>
<keyword evidence="4" id="KW-1185">Reference proteome</keyword>
<dbReference type="PANTHER" id="PTHR38046">
    <property type="entry name" value="CRYPTIC LOCI REGULATOR 2"/>
    <property type="match status" value="1"/>
</dbReference>
<dbReference type="GeneID" id="81408509"/>
<gene>
    <name evidence="3" type="ORF">N7515_008595</name>
</gene>
<dbReference type="Proteomes" id="UP001149079">
    <property type="component" value="Unassembled WGS sequence"/>
</dbReference>
<dbReference type="GO" id="GO:0070824">
    <property type="term" value="C:SHREC complex"/>
    <property type="evidence" value="ECO:0007669"/>
    <property type="project" value="InterPro"/>
</dbReference>
<dbReference type="Pfam" id="PF10383">
    <property type="entry name" value="Clr2"/>
    <property type="match status" value="1"/>
</dbReference>
<accession>A0A9W9GPT2</accession>
<protein>
    <recommendedName>
        <fullName evidence="2">Cryptic loci regulator 2 C-terminal domain-containing protein</fullName>
    </recommendedName>
</protein>
<feature type="compositionally biased region" description="Acidic residues" evidence="1">
    <location>
        <begin position="498"/>
        <end position="518"/>
    </location>
</feature>
<dbReference type="EMBL" id="JAPQKL010000006">
    <property type="protein sequence ID" value="KAJ5124770.1"/>
    <property type="molecule type" value="Genomic_DNA"/>
</dbReference>
<comment type="caution">
    <text evidence="3">The sequence shown here is derived from an EMBL/GenBank/DDBJ whole genome shotgun (WGS) entry which is preliminary data.</text>
</comment>
<evidence type="ECO:0000259" key="2">
    <source>
        <dbReference type="Pfam" id="PF10383"/>
    </source>
</evidence>
<feature type="region of interest" description="Disordered" evidence="1">
    <location>
        <begin position="453"/>
        <end position="541"/>
    </location>
</feature>
<feature type="domain" description="Cryptic loci regulator 2 C-terminal" evidence="2">
    <location>
        <begin position="234"/>
        <end position="375"/>
    </location>
</feature>
<name>A0A9W9GPT2_9EURO</name>
<feature type="region of interest" description="Disordered" evidence="1">
    <location>
        <begin position="1"/>
        <end position="29"/>
    </location>
</feature>
<dbReference type="InterPro" id="IPR018839">
    <property type="entry name" value="Tscrpt-silencing_Clr2_C"/>
</dbReference>